<name>A0A2P2LQS7_RHIMU</name>
<reference evidence="1" key="1">
    <citation type="submission" date="2018-02" db="EMBL/GenBank/DDBJ databases">
        <title>Rhizophora mucronata_Transcriptome.</title>
        <authorList>
            <person name="Meera S.P."/>
            <person name="Sreeshan A."/>
            <person name="Augustine A."/>
        </authorList>
    </citation>
    <scope>NUCLEOTIDE SEQUENCE</scope>
    <source>
        <tissue evidence="1">Leaf</tissue>
    </source>
</reference>
<evidence type="ECO:0000313" key="1">
    <source>
        <dbReference type="EMBL" id="MBX20316.1"/>
    </source>
</evidence>
<organism evidence="1">
    <name type="scientific">Rhizophora mucronata</name>
    <name type="common">Asiatic mangrove</name>
    <dbReference type="NCBI Taxonomy" id="61149"/>
    <lineage>
        <taxon>Eukaryota</taxon>
        <taxon>Viridiplantae</taxon>
        <taxon>Streptophyta</taxon>
        <taxon>Embryophyta</taxon>
        <taxon>Tracheophyta</taxon>
        <taxon>Spermatophyta</taxon>
        <taxon>Magnoliopsida</taxon>
        <taxon>eudicotyledons</taxon>
        <taxon>Gunneridae</taxon>
        <taxon>Pentapetalae</taxon>
        <taxon>rosids</taxon>
        <taxon>fabids</taxon>
        <taxon>Malpighiales</taxon>
        <taxon>Rhizophoraceae</taxon>
        <taxon>Rhizophora</taxon>
    </lineage>
</organism>
<sequence length="26" mass="3070">MLMKLFMILTTSLSFQLQMIDRAHLS</sequence>
<dbReference type="EMBL" id="GGEC01039832">
    <property type="protein sequence ID" value="MBX20316.1"/>
    <property type="molecule type" value="Transcribed_RNA"/>
</dbReference>
<proteinExistence type="predicted"/>
<accession>A0A2P2LQS7</accession>
<protein>
    <submittedName>
        <fullName evidence="1">Uncharacterized protein</fullName>
    </submittedName>
</protein>
<dbReference type="AlphaFoldDB" id="A0A2P2LQS7"/>